<comment type="caution">
    <text evidence="1">The sequence shown here is derived from an EMBL/GenBank/DDBJ whole genome shotgun (WGS) entry which is preliminary data.</text>
</comment>
<evidence type="ECO:0000313" key="1">
    <source>
        <dbReference type="EMBL" id="EDZ72189.1"/>
    </source>
</evidence>
<dbReference type="Proteomes" id="UP000008988">
    <property type="component" value="Unassembled WGS sequence"/>
</dbReference>
<sequence>MTLALVLVSNESNFTVNTVFASGLASSSAPLPASPVELGTLPAPAPAAPAMNPPIGMEISGMFNTVFSSLIKLEVSKRVNCEMSCTILEILGSTGLTSSLCDGAVVVVELKRVVIVIGEISAGVTRVFIQIEEDLFASIRKDILGAYLIDCVCC</sequence>
<proteinExistence type="predicted"/>
<gene>
    <name evidence="1" type="ORF">AWRI1631_71820</name>
</gene>
<reference evidence="1 2" key="1">
    <citation type="journal article" date="2008" name="FEMS Yeast Res.">
        <title>Comparative genome analysis of a Saccharomyces cerevisiae wine strain.</title>
        <authorList>
            <person name="Borneman A.R."/>
            <person name="Forgan A.H."/>
            <person name="Pretorius I.S."/>
            <person name="Chambers P.J."/>
        </authorList>
    </citation>
    <scope>NUCLEOTIDE SEQUENCE [LARGE SCALE GENOMIC DNA]</scope>
    <source>
        <strain evidence="1 2">AWRI1631</strain>
    </source>
</reference>
<organism evidence="1 2">
    <name type="scientific">Saccharomyces cerevisiae (strain AWRI1631)</name>
    <name type="common">Baker's yeast</name>
    <dbReference type="NCBI Taxonomy" id="545124"/>
    <lineage>
        <taxon>Eukaryota</taxon>
        <taxon>Fungi</taxon>
        <taxon>Dikarya</taxon>
        <taxon>Ascomycota</taxon>
        <taxon>Saccharomycotina</taxon>
        <taxon>Saccharomycetes</taxon>
        <taxon>Saccharomycetales</taxon>
        <taxon>Saccharomycetaceae</taxon>
        <taxon>Saccharomyces</taxon>
    </lineage>
</organism>
<name>B5VIQ4_YEAS6</name>
<dbReference type="AlphaFoldDB" id="B5VIQ4"/>
<protein>
    <submittedName>
        <fullName evidence="1">Uncharacterized protein</fullName>
    </submittedName>
</protein>
<evidence type="ECO:0000313" key="2">
    <source>
        <dbReference type="Proteomes" id="UP000008988"/>
    </source>
</evidence>
<dbReference type="EMBL" id="ABSV01000885">
    <property type="protein sequence ID" value="EDZ72189.1"/>
    <property type="molecule type" value="Genomic_DNA"/>
</dbReference>
<accession>B5VIQ4</accession>